<name>A0AAE0KKG7_9PEZI</name>
<evidence type="ECO:0000313" key="1">
    <source>
        <dbReference type="EMBL" id="KAK3378339.1"/>
    </source>
</evidence>
<dbReference type="AlphaFoldDB" id="A0AAE0KKG7"/>
<dbReference type="Proteomes" id="UP001285441">
    <property type="component" value="Unassembled WGS sequence"/>
</dbReference>
<protein>
    <submittedName>
        <fullName evidence="1">Uncharacterized protein</fullName>
    </submittedName>
</protein>
<reference evidence="1" key="1">
    <citation type="journal article" date="2023" name="Mol. Phylogenet. Evol.">
        <title>Genome-scale phylogeny and comparative genomics of the fungal order Sordariales.</title>
        <authorList>
            <person name="Hensen N."/>
            <person name="Bonometti L."/>
            <person name="Westerberg I."/>
            <person name="Brannstrom I.O."/>
            <person name="Guillou S."/>
            <person name="Cros-Aarteil S."/>
            <person name="Calhoun S."/>
            <person name="Haridas S."/>
            <person name="Kuo A."/>
            <person name="Mondo S."/>
            <person name="Pangilinan J."/>
            <person name="Riley R."/>
            <person name="LaButti K."/>
            <person name="Andreopoulos B."/>
            <person name="Lipzen A."/>
            <person name="Chen C."/>
            <person name="Yan M."/>
            <person name="Daum C."/>
            <person name="Ng V."/>
            <person name="Clum A."/>
            <person name="Steindorff A."/>
            <person name="Ohm R.A."/>
            <person name="Martin F."/>
            <person name="Silar P."/>
            <person name="Natvig D.O."/>
            <person name="Lalanne C."/>
            <person name="Gautier V."/>
            <person name="Ament-Velasquez S.L."/>
            <person name="Kruys A."/>
            <person name="Hutchinson M.I."/>
            <person name="Powell A.J."/>
            <person name="Barry K."/>
            <person name="Miller A.N."/>
            <person name="Grigoriev I.V."/>
            <person name="Debuchy R."/>
            <person name="Gladieux P."/>
            <person name="Hiltunen Thoren M."/>
            <person name="Johannesson H."/>
        </authorList>
    </citation>
    <scope>NUCLEOTIDE SEQUENCE</scope>
    <source>
        <strain evidence="1">CBS 232.78</strain>
    </source>
</reference>
<reference evidence="1" key="2">
    <citation type="submission" date="2023-06" db="EMBL/GenBank/DDBJ databases">
        <authorList>
            <consortium name="Lawrence Berkeley National Laboratory"/>
            <person name="Haridas S."/>
            <person name="Hensen N."/>
            <person name="Bonometti L."/>
            <person name="Westerberg I."/>
            <person name="Brannstrom I.O."/>
            <person name="Guillou S."/>
            <person name="Cros-Aarteil S."/>
            <person name="Calhoun S."/>
            <person name="Kuo A."/>
            <person name="Mondo S."/>
            <person name="Pangilinan J."/>
            <person name="Riley R."/>
            <person name="LaButti K."/>
            <person name="Andreopoulos B."/>
            <person name="Lipzen A."/>
            <person name="Chen C."/>
            <person name="Yanf M."/>
            <person name="Daum C."/>
            <person name="Ng V."/>
            <person name="Clum A."/>
            <person name="Steindorff A."/>
            <person name="Ohm R."/>
            <person name="Martin F."/>
            <person name="Silar P."/>
            <person name="Natvig D."/>
            <person name="Lalanne C."/>
            <person name="Gautier V."/>
            <person name="Ament-velasquez S.L."/>
            <person name="Kruys A."/>
            <person name="Hutchinson M.I."/>
            <person name="Powell A.J."/>
            <person name="Barry K."/>
            <person name="Miller A.N."/>
            <person name="Grigoriev I.V."/>
            <person name="Debuchy R."/>
            <person name="Gladieux P."/>
            <person name="Thoren M.H."/>
            <person name="Johannesson H."/>
        </authorList>
    </citation>
    <scope>NUCLEOTIDE SEQUENCE</scope>
    <source>
        <strain evidence="1">CBS 232.78</strain>
    </source>
</reference>
<accession>A0AAE0KKG7</accession>
<proteinExistence type="predicted"/>
<organism evidence="1 2">
    <name type="scientific">Podospora didyma</name>
    <dbReference type="NCBI Taxonomy" id="330526"/>
    <lineage>
        <taxon>Eukaryota</taxon>
        <taxon>Fungi</taxon>
        <taxon>Dikarya</taxon>
        <taxon>Ascomycota</taxon>
        <taxon>Pezizomycotina</taxon>
        <taxon>Sordariomycetes</taxon>
        <taxon>Sordariomycetidae</taxon>
        <taxon>Sordariales</taxon>
        <taxon>Podosporaceae</taxon>
        <taxon>Podospora</taxon>
    </lineage>
</organism>
<sequence>MSSLANAKYLVDFCGRTYLRGFSTMLAVSEVIGSTVFWRLFYNEDGAYIQYEDHRAPREPQGRSLVRNLGDLNTHRHILGWYEKVQSFARARDANYKIGWSGLPDPHESFAWDKVSITAGKFLNVGGSASIEIKDNGEHISFEDDYISMVDMIADRYFLFYDLDDRRAWLFDGASTLLHLLRAFIKHSQSSPRLGDLVLFNGDEFYEAGEGLVGGVAVFKVLVNEDNQVHSIWKKTSPSCVEKTMKLGVKLEVTMKSQMMNFCVKDRVLQICRILQQITTHQDNDRSKDGVGARIKYTSRRQLEGFDFIDIATNQGTLWPKVAEIHATGAGWVDFTRTIRAVPLLGA</sequence>
<evidence type="ECO:0000313" key="2">
    <source>
        <dbReference type="Proteomes" id="UP001285441"/>
    </source>
</evidence>
<dbReference type="EMBL" id="JAULSW010000006">
    <property type="protein sequence ID" value="KAK3378339.1"/>
    <property type="molecule type" value="Genomic_DNA"/>
</dbReference>
<gene>
    <name evidence="1" type="ORF">B0H63DRAFT_244930</name>
</gene>
<comment type="caution">
    <text evidence="1">The sequence shown here is derived from an EMBL/GenBank/DDBJ whole genome shotgun (WGS) entry which is preliminary data.</text>
</comment>
<keyword evidence="2" id="KW-1185">Reference proteome</keyword>